<evidence type="ECO:0000256" key="7">
    <source>
        <dbReference type="SAM" id="Phobius"/>
    </source>
</evidence>
<dbReference type="Gene3D" id="1.20.1730.10">
    <property type="entry name" value="Sodium/glucose cotransporter"/>
    <property type="match status" value="1"/>
</dbReference>
<feature type="transmembrane region" description="Helical" evidence="7">
    <location>
        <begin position="482"/>
        <end position="506"/>
    </location>
</feature>
<evidence type="ECO:0000256" key="3">
    <source>
        <dbReference type="ARBA" id="ARBA00022692"/>
    </source>
</evidence>
<feature type="transmembrane region" description="Helical" evidence="7">
    <location>
        <begin position="129"/>
        <end position="154"/>
    </location>
</feature>
<feature type="transmembrane region" description="Helical" evidence="7">
    <location>
        <begin position="191"/>
        <end position="211"/>
    </location>
</feature>
<comment type="subcellular location">
    <subcellularLocation>
        <location evidence="1">Membrane</location>
        <topology evidence="1">Multi-pass membrane protein</topology>
    </subcellularLocation>
</comment>
<proteinExistence type="inferred from homology"/>
<evidence type="ECO:0000256" key="6">
    <source>
        <dbReference type="RuleBase" id="RU362091"/>
    </source>
</evidence>
<feature type="transmembrane region" description="Helical" evidence="7">
    <location>
        <begin position="442"/>
        <end position="462"/>
    </location>
</feature>
<evidence type="ECO:0000313" key="8">
    <source>
        <dbReference type="EMBL" id="REC93951.1"/>
    </source>
</evidence>
<dbReference type="InterPro" id="IPR038377">
    <property type="entry name" value="Na/Glc_symporter_sf"/>
</dbReference>
<dbReference type="PROSITE" id="PS50283">
    <property type="entry name" value="NA_SOLUT_SYMP_3"/>
    <property type="match status" value="1"/>
</dbReference>
<dbReference type="PANTHER" id="PTHR11819">
    <property type="entry name" value="SOLUTE CARRIER FAMILY 5"/>
    <property type="match status" value="1"/>
</dbReference>
<dbReference type="CDD" id="cd11478">
    <property type="entry name" value="SLC5sbd_u2"/>
    <property type="match status" value="1"/>
</dbReference>
<keyword evidence="9" id="KW-1185">Reference proteome</keyword>
<sequence>MDAAQSGPLLSLNVIDYMILVFYFAIIIAIGFLARQTTKTSQDFFLSGRSMPAWMTGLAFVSANMGALEIIGGAANGAQYGASAVHFFWLGAIPAMVFLGVVMMPFYYSSRVHSVPEYLRRRFNEPTHLLNAMVFAVAQLMIAGVNLYALALIIESLTGMPLWTSIVIGAVVVLMYITLGGLTAAIYGEVLQFFIVLAGLTPIVVVGLHHVGGLDALMESVSSHGPQMLYTWEGTSVGNWVNPLGDWIALAMGEGFILAFGYWTTNFAEVQRALSAGSLNSARRTPIIGAFPKMALPLFTIVPGMIALVLIPGLGGGEGPSYNDAIPLLMARFLPNGVLGLALTGLLAGFMAGMAANISGFNTVFTQDIWRTYILRGRSDAHYLRAGRVATVVGIIISVGTAFIAAGYSNIQNYLQLLFSFFNTPLFVIFILGLFWARTSPWAAFTGMLAGTMGAMAAHLSAPHISYFYQGGVMEAARYSPQMANFYCAIAAGLATLAVVVGVTLFTPAKARGELKGLVWGIPDPESPDLAEIKAGVPWWRSPILLGGLALAVVAGLYITVMWRW</sequence>
<feature type="transmembrane region" description="Helical" evidence="7">
    <location>
        <begin position="294"/>
        <end position="317"/>
    </location>
</feature>
<evidence type="ECO:0000256" key="5">
    <source>
        <dbReference type="ARBA" id="ARBA00023136"/>
    </source>
</evidence>
<dbReference type="InterPro" id="IPR001734">
    <property type="entry name" value="Na/solute_symporter"/>
</dbReference>
<dbReference type="AlphaFoldDB" id="A0A3D9DTG3"/>
<dbReference type="EMBL" id="QRDJ01000008">
    <property type="protein sequence ID" value="REC93951.1"/>
    <property type="molecule type" value="Genomic_DNA"/>
</dbReference>
<feature type="transmembrane region" description="Helical" evidence="7">
    <location>
        <begin position="544"/>
        <end position="563"/>
    </location>
</feature>
<evidence type="ECO:0000256" key="4">
    <source>
        <dbReference type="ARBA" id="ARBA00022989"/>
    </source>
</evidence>
<name>A0A3D9DTG3_9GAMM</name>
<dbReference type="NCBIfam" id="TIGR00813">
    <property type="entry name" value="sss"/>
    <property type="match status" value="1"/>
</dbReference>
<comment type="caution">
    <text evidence="8">The sequence shown here is derived from an EMBL/GenBank/DDBJ whole genome shotgun (WGS) entry which is preliminary data.</text>
</comment>
<evidence type="ECO:0000313" key="9">
    <source>
        <dbReference type="Proteomes" id="UP000256334"/>
    </source>
</evidence>
<dbReference type="Pfam" id="PF00474">
    <property type="entry name" value="SSF"/>
    <property type="match status" value="1"/>
</dbReference>
<feature type="transmembrane region" description="Helical" evidence="7">
    <location>
        <begin position="386"/>
        <end position="408"/>
    </location>
</feature>
<organism evidence="8 9">
    <name type="scientific">Kushneria indalinina DSM 14324</name>
    <dbReference type="NCBI Taxonomy" id="1122140"/>
    <lineage>
        <taxon>Bacteria</taxon>
        <taxon>Pseudomonadati</taxon>
        <taxon>Pseudomonadota</taxon>
        <taxon>Gammaproteobacteria</taxon>
        <taxon>Oceanospirillales</taxon>
        <taxon>Halomonadaceae</taxon>
        <taxon>Kushneria</taxon>
    </lineage>
</organism>
<comment type="similarity">
    <text evidence="2 6">Belongs to the sodium:solute symporter (SSF) (TC 2.A.21) family.</text>
</comment>
<accession>A0A3D9DTG3</accession>
<feature type="transmembrane region" description="Helical" evidence="7">
    <location>
        <begin position="54"/>
        <end position="75"/>
    </location>
</feature>
<evidence type="ECO:0000256" key="1">
    <source>
        <dbReference type="ARBA" id="ARBA00004141"/>
    </source>
</evidence>
<keyword evidence="3 7" id="KW-0812">Transmembrane</keyword>
<dbReference type="PANTHER" id="PTHR11819:SF195">
    <property type="entry name" value="SODIUM_GLUCOSE COTRANSPORTER 4"/>
    <property type="match status" value="1"/>
</dbReference>
<dbReference type="GO" id="GO:0005886">
    <property type="term" value="C:plasma membrane"/>
    <property type="evidence" value="ECO:0007669"/>
    <property type="project" value="TreeGrafter"/>
</dbReference>
<reference evidence="8 9" key="1">
    <citation type="submission" date="2018-07" db="EMBL/GenBank/DDBJ databases">
        <title>Genomic Encyclopedia of Type Strains, Phase IV (KMG-IV): sequencing the most valuable type-strain genomes for metagenomic binning, comparative biology and taxonomic classification.</title>
        <authorList>
            <person name="Goeker M."/>
        </authorList>
    </citation>
    <scope>NUCLEOTIDE SEQUENCE [LARGE SCALE GENOMIC DNA]</scope>
    <source>
        <strain evidence="8 9">DSM 14324</strain>
    </source>
</reference>
<feature type="transmembrane region" description="Helical" evidence="7">
    <location>
        <begin position="247"/>
        <end position="265"/>
    </location>
</feature>
<feature type="transmembrane region" description="Helical" evidence="7">
    <location>
        <begin position="337"/>
        <end position="365"/>
    </location>
</feature>
<feature type="transmembrane region" description="Helical" evidence="7">
    <location>
        <begin position="414"/>
        <end position="435"/>
    </location>
</feature>
<feature type="transmembrane region" description="Helical" evidence="7">
    <location>
        <begin position="14"/>
        <end position="34"/>
    </location>
</feature>
<feature type="transmembrane region" description="Helical" evidence="7">
    <location>
        <begin position="87"/>
        <end position="108"/>
    </location>
</feature>
<gene>
    <name evidence="8" type="ORF">C8D72_2315</name>
</gene>
<keyword evidence="5 7" id="KW-0472">Membrane</keyword>
<feature type="transmembrane region" description="Helical" evidence="7">
    <location>
        <begin position="160"/>
        <end position="179"/>
    </location>
</feature>
<dbReference type="RefSeq" id="WP_115854579.1">
    <property type="nucleotide sequence ID" value="NZ_QRDJ01000008.1"/>
</dbReference>
<dbReference type="Proteomes" id="UP000256334">
    <property type="component" value="Unassembled WGS sequence"/>
</dbReference>
<keyword evidence="4 7" id="KW-1133">Transmembrane helix</keyword>
<evidence type="ECO:0000256" key="2">
    <source>
        <dbReference type="ARBA" id="ARBA00006434"/>
    </source>
</evidence>
<dbReference type="OrthoDB" id="9814523at2"/>
<dbReference type="GO" id="GO:0005412">
    <property type="term" value="F:D-glucose:sodium symporter activity"/>
    <property type="evidence" value="ECO:0007669"/>
    <property type="project" value="TreeGrafter"/>
</dbReference>
<protein>
    <submittedName>
        <fullName evidence="8">SSS family solute:Na+ symporter</fullName>
    </submittedName>
</protein>